<keyword evidence="4" id="KW-1185">Reference proteome</keyword>
<evidence type="ECO:0000256" key="1">
    <source>
        <dbReference type="SAM" id="MobiDB-lite"/>
    </source>
</evidence>
<evidence type="ECO:0000259" key="2">
    <source>
        <dbReference type="Pfam" id="PF14040"/>
    </source>
</evidence>
<evidence type="ECO:0000313" key="4">
    <source>
        <dbReference type="Proteomes" id="UP001379533"/>
    </source>
</evidence>
<proteinExistence type="predicted"/>
<dbReference type="NCBIfam" id="TIGR01443">
    <property type="entry name" value="intein_Cterm"/>
    <property type="match status" value="1"/>
</dbReference>
<feature type="domain" description="Deoxyribonuclease NucA/NucB" evidence="2">
    <location>
        <begin position="139"/>
        <end position="178"/>
    </location>
</feature>
<gene>
    <name evidence="3" type="ORF">LZC95_26575</name>
</gene>
<dbReference type="EMBL" id="CP089982">
    <property type="protein sequence ID" value="WXA90053.1"/>
    <property type="molecule type" value="Genomic_DNA"/>
</dbReference>
<dbReference type="Proteomes" id="UP001379533">
    <property type="component" value="Chromosome"/>
</dbReference>
<dbReference type="Gene3D" id="2.170.16.10">
    <property type="entry name" value="Hedgehog/Intein (Hint) domain"/>
    <property type="match status" value="1"/>
</dbReference>
<dbReference type="Pfam" id="PF14040">
    <property type="entry name" value="DNase_NucA_NucB"/>
    <property type="match status" value="1"/>
</dbReference>
<protein>
    <submittedName>
        <fullName evidence="3">NucA/NucB deoxyribonuclease domain-containing protein</fullName>
    </submittedName>
</protein>
<feature type="compositionally biased region" description="Basic and acidic residues" evidence="1">
    <location>
        <begin position="174"/>
        <end position="183"/>
    </location>
</feature>
<dbReference type="InterPro" id="IPR020354">
    <property type="entry name" value="Competence_nuclease_inhibitor"/>
</dbReference>
<feature type="region of interest" description="Disordered" evidence="1">
    <location>
        <begin position="170"/>
        <end position="196"/>
    </location>
</feature>
<dbReference type="InterPro" id="IPR038691">
    <property type="entry name" value="ComJ_sf"/>
</dbReference>
<accession>A0ABZ2JY94</accession>
<dbReference type="InterPro" id="IPR029476">
    <property type="entry name" value="DNase_NucA_NucB"/>
</dbReference>
<evidence type="ECO:0000313" key="3">
    <source>
        <dbReference type="EMBL" id="WXA90053.1"/>
    </source>
</evidence>
<dbReference type="Gene3D" id="2.60.34.30">
    <property type="entry name" value="Competence, DNA-entry nuclease inhibitor, ComJ"/>
    <property type="match status" value="1"/>
</dbReference>
<reference evidence="3 4" key="1">
    <citation type="submission" date="2021-12" db="EMBL/GenBank/DDBJ databases">
        <title>Discovery of the Pendulisporaceae a myxobacterial family with distinct sporulation behavior and unique specialized metabolism.</title>
        <authorList>
            <person name="Garcia R."/>
            <person name="Popoff A."/>
            <person name="Bader C.D."/>
            <person name="Loehr J."/>
            <person name="Walesch S."/>
            <person name="Walt C."/>
            <person name="Boldt J."/>
            <person name="Bunk B."/>
            <person name="Haeckl F.J.F.P.J."/>
            <person name="Gunesch A.P."/>
            <person name="Birkelbach J."/>
            <person name="Nuebel U."/>
            <person name="Pietschmann T."/>
            <person name="Bach T."/>
            <person name="Mueller R."/>
        </authorList>
    </citation>
    <scope>NUCLEOTIDE SEQUENCE [LARGE SCALE GENOMIC DNA]</scope>
    <source>
        <strain evidence="3 4">MSr12523</strain>
    </source>
</reference>
<sequence length="375" mass="41213">MLPGPVGRHERGCTRREAHERIAAEEYAADSDGERFKLRGPNGGQLFVKSREDMSGIAKVYNFEVAGSHSYYVGDVQALVHNNCGGAALPELEISASEYPNLAENISHAQNAGHSSVLTHGGNRVANRSAALDGVPQIHGLSRDEYPFASSKEGGPGSWVGHVPAREQNAQGGADKELCEGKRASRRGPVQSKSNAMTLSTHKDEIALSRRMYFSYNQFMIFDSGEKQPGSDWTDEHVQQGFIRRAHTVSFGTICEFGDAELRVFCRAFEHISNYDRAIEVPLHVVSGRISIEGPEEDERPGVDLAEGHYRITVAQRLVKEEHEEIDVFIEPAAGPVEKSRILIADHGIAKRENLLEQGRVAGGVMLCWGPHGHW</sequence>
<dbReference type="InterPro" id="IPR030934">
    <property type="entry name" value="Intein_C"/>
</dbReference>
<name>A0ABZ2JY94_9BACT</name>
<organism evidence="3 4">
    <name type="scientific">Pendulispora brunnea</name>
    <dbReference type="NCBI Taxonomy" id="2905690"/>
    <lineage>
        <taxon>Bacteria</taxon>
        <taxon>Pseudomonadati</taxon>
        <taxon>Myxococcota</taxon>
        <taxon>Myxococcia</taxon>
        <taxon>Myxococcales</taxon>
        <taxon>Sorangiineae</taxon>
        <taxon>Pendulisporaceae</taxon>
        <taxon>Pendulispora</taxon>
    </lineage>
</organism>
<dbReference type="RefSeq" id="WP_394840666.1">
    <property type="nucleotide sequence ID" value="NZ_CP089982.1"/>
</dbReference>
<dbReference type="Pfam" id="PF11033">
    <property type="entry name" value="ComJ"/>
    <property type="match status" value="1"/>
</dbReference>